<dbReference type="AlphaFoldDB" id="A0A0J1GW06"/>
<protein>
    <submittedName>
        <fullName evidence="1">Uncharacterized protein</fullName>
    </submittedName>
</protein>
<name>A0A0J1GW06_9GAMM</name>
<sequence>MRQGRKRTKITIKKTSAPIIPLHFEDMVLNSGNGKKAYTYRLRYRNVPTVWQIKSGKGVLANRDDIVREIHQRLNPLPENPSKQKYFSGLVSYFKYLDGIGYHGDLFSNSVMADCIKHFNKLREKGEQVWITSEIKGSLSLLLRLWNRESDLKTLPEVPAGPLAANKAFHVETELKLLSRVLIKGALAFQEAIEKNELLDIHPFFDEQRFDEQVKSKGWTLLQRANKKKGFKLCMKPKFAIANGSPLPLEQLNRQVFYNQASRNWFFVFSMLTGMNTSVLANIRHKDVSFKSIGSGRFVFDGEKFRAGYKNLDNSTGFSQRTKELITRWLKTSKAMYQSLGIPLSNELPLCPFFNSNGEVCSFNVKSSNIGSINLQLEKITGLRISTSRFRATKSDVLMRVTEDIFLLSQGLNNTVNVVAQRYSSGVQADHDNNLNATFGALSAIAKGEEVGKAIEGSKVMHSDILSDYDAKKLRTRESQEQPLMTTPSGIKCAGATPEKLVAEARRMKQLGIDFSKDKGRCTDFLACFDCDRHKLVASENDIWLMLSFLEQIEDLKEMVASNSAPKDEYFVVEGVLKKVLLRLKQKAPKNYAQAKQKVDDGDYHPLYQDRASASQFFNG</sequence>
<dbReference type="RefSeq" id="WP_047887857.1">
    <property type="nucleotide sequence ID" value="NZ_LDOU01000037.1"/>
</dbReference>
<proteinExistence type="predicted"/>
<dbReference type="STRING" id="320778.ABT57_24310"/>
<accession>A0A0J1GW06</accession>
<organism evidence="1 2">
    <name type="scientific">Photobacterium ganghwense</name>
    <dbReference type="NCBI Taxonomy" id="320778"/>
    <lineage>
        <taxon>Bacteria</taxon>
        <taxon>Pseudomonadati</taxon>
        <taxon>Pseudomonadota</taxon>
        <taxon>Gammaproteobacteria</taxon>
        <taxon>Vibrionales</taxon>
        <taxon>Vibrionaceae</taxon>
        <taxon>Photobacterium</taxon>
    </lineage>
</organism>
<dbReference type="Proteomes" id="UP000035909">
    <property type="component" value="Unassembled WGS sequence"/>
</dbReference>
<keyword evidence="2" id="KW-1185">Reference proteome</keyword>
<dbReference type="OrthoDB" id="5824039at2"/>
<evidence type="ECO:0000313" key="1">
    <source>
        <dbReference type="EMBL" id="KLV03860.1"/>
    </source>
</evidence>
<gene>
    <name evidence="1" type="ORF">ABT57_24310</name>
</gene>
<comment type="caution">
    <text evidence="1">The sequence shown here is derived from an EMBL/GenBank/DDBJ whole genome shotgun (WGS) entry which is preliminary data.</text>
</comment>
<evidence type="ECO:0000313" key="2">
    <source>
        <dbReference type="Proteomes" id="UP000035909"/>
    </source>
</evidence>
<dbReference type="PATRIC" id="fig|320778.3.peg.5198"/>
<reference evidence="1 2" key="1">
    <citation type="submission" date="2015-05" db="EMBL/GenBank/DDBJ databases">
        <title>Photobacterium galathea sp. nov.</title>
        <authorList>
            <person name="Machado H."/>
            <person name="Gram L."/>
        </authorList>
    </citation>
    <scope>NUCLEOTIDE SEQUENCE [LARGE SCALE GENOMIC DNA]</scope>
    <source>
        <strain evidence="1 2">DSM 22954</strain>
    </source>
</reference>
<dbReference type="EMBL" id="LDOU01000037">
    <property type="protein sequence ID" value="KLV03860.1"/>
    <property type="molecule type" value="Genomic_DNA"/>
</dbReference>